<evidence type="ECO:0000313" key="2">
    <source>
        <dbReference type="Proteomes" id="UP000219669"/>
    </source>
</evidence>
<name>A0A286EBN0_9NEIS</name>
<protein>
    <submittedName>
        <fullName evidence="1">Uncharacterized protein</fullName>
    </submittedName>
</protein>
<reference evidence="1 2" key="1">
    <citation type="submission" date="2017-09" db="EMBL/GenBank/DDBJ databases">
        <authorList>
            <person name="Ehlers B."/>
            <person name="Leendertz F.H."/>
        </authorList>
    </citation>
    <scope>NUCLEOTIDE SEQUENCE [LARGE SCALE GENOMIC DNA]</scope>
    <source>
        <strain evidence="1 2">DSM 16848</strain>
    </source>
</reference>
<gene>
    <name evidence="1" type="ORF">SAMN02746062_01187</name>
</gene>
<evidence type="ECO:0000313" key="1">
    <source>
        <dbReference type="EMBL" id="SOD68286.1"/>
    </source>
</evidence>
<organism evidence="1 2">
    <name type="scientific">Alysiella filiformis DSM 16848</name>
    <dbReference type="NCBI Taxonomy" id="1120981"/>
    <lineage>
        <taxon>Bacteria</taxon>
        <taxon>Pseudomonadati</taxon>
        <taxon>Pseudomonadota</taxon>
        <taxon>Betaproteobacteria</taxon>
        <taxon>Neisseriales</taxon>
        <taxon>Neisseriaceae</taxon>
        <taxon>Alysiella</taxon>
    </lineage>
</organism>
<dbReference type="AlphaFoldDB" id="A0A286EBN0"/>
<keyword evidence="2" id="KW-1185">Reference proteome</keyword>
<accession>A0A286EBN0</accession>
<dbReference type="Proteomes" id="UP000219669">
    <property type="component" value="Unassembled WGS sequence"/>
</dbReference>
<sequence>MNYQWDGIDRYPDILEYVGYFDRFFVFDHSDVAKYPQYGFQAACNFYFDDALETTPNSNDNLYFIGGYEPSRTESIRQFVAHAQKAHLPLDFTFISKHPERVAHQIAGQGIQHLHFAQATPFAENIKKAQQSKVLVDFVIQQHQGLSFRVFEALGYRKKLITTNHEIAHCDFYHPNNVCIWNGQDFDKISAFLALPYHELPPHIYKKYRFGNWIHRILAPQ</sequence>
<proteinExistence type="predicted"/>
<dbReference type="EMBL" id="OCNF01000008">
    <property type="protein sequence ID" value="SOD68286.1"/>
    <property type="molecule type" value="Genomic_DNA"/>
</dbReference>